<proteinExistence type="predicted"/>
<feature type="compositionally biased region" description="Pro residues" evidence="1">
    <location>
        <begin position="703"/>
        <end position="730"/>
    </location>
</feature>
<protein>
    <submittedName>
        <fullName evidence="2">Baseplate assembly protein</fullName>
    </submittedName>
</protein>
<name>A0ABT5SRL5_9PSEU</name>
<evidence type="ECO:0000313" key="3">
    <source>
        <dbReference type="Proteomes" id="UP001300763"/>
    </source>
</evidence>
<dbReference type="InterPro" id="IPR011749">
    <property type="entry name" value="CHP02243"/>
</dbReference>
<feature type="region of interest" description="Disordered" evidence="1">
    <location>
        <begin position="293"/>
        <end position="315"/>
    </location>
</feature>
<dbReference type="NCBIfam" id="TIGR02243">
    <property type="entry name" value="putative baseplate assembly protein"/>
    <property type="match status" value="1"/>
</dbReference>
<reference evidence="2 3" key="1">
    <citation type="submission" date="2023-02" db="EMBL/GenBank/DDBJ databases">
        <title>Genome sequencing required for Actinomycetospora new species description.</title>
        <authorList>
            <person name="Saimee Y."/>
            <person name="Duangmal K."/>
        </authorList>
    </citation>
    <scope>NUCLEOTIDE SEQUENCE [LARGE SCALE GENOMIC DNA]</scope>
    <source>
        <strain evidence="2 3">DW7H6</strain>
    </source>
</reference>
<evidence type="ECO:0000256" key="1">
    <source>
        <dbReference type="SAM" id="MobiDB-lite"/>
    </source>
</evidence>
<dbReference type="Proteomes" id="UP001300763">
    <property type="component" value="Unassembled WGS sequence"/>
</dbReference>
<sequence>MTLVGPVLDDRTYAQLRDELVARIPVYAPEWTDHNESDPGIALLELFAYLGESLLFRFNQIPEATQVAFLRLLGVQPRPAQIASTLLVLSTDVDKGVSVPTGSLSRAGATEFSTRSEVVAWPLEAHAMGKRAAGPLPTDPAAAAAEKRRREHAVAWLPSAAQAAAAANPPVYYETEHVPVEPTAPGAEPLDVAATVDGALWVALVGDALPDAGRSIFLGVAIDTDVDPHPFALERAASGDFTADTLRGDPPAVDWELWHPPSARAPYPFTALSTPADSTRGLTVTGVVMIDLPPGPRGQQGDNGEGGIDAPPRLDDPKLAARVVGWLRARRPAHENDAIHRVRWVGLNAVDVDQARTATPELLGVGTGEPGQTFRLVGHPVLVGSTRLQVEEDGGWRSWTEVDGPATLALADENARPFTVDPTTGTVRFGGTRTRVPQAGERVRVLSYRVGGGAAGNVPAKALSPPNGFAVKGTNVLPATGGRDAPTLDEVLEEVPVAVHRRDRAVTPEDVAALAGEVAGVARAETLARFHPDTPTQPAAGVVTVVVFPTEDRRRPGAPEPDLDLLRRVVTYLEPRRLVTTELYVVPPTYRRIALSVGVEVEPGHPIDAVRRWVALILRQFLAPLPPYGPDGQGWDLGRTVGRNELAAVATQVEGVRWVRELRLGLVVTAAAGTTGTTVTEADEVRLEKWEVPEVVAVAVVPGDPPPPSVEPPPPPGGGPVLVPLPPDVC</sequence>
<dbReference type="EMBL" id="JAQZAO010000003">
    <property type="protein sequence ID" value="MDD7965490.1"/>
    <property type="molecule type" value="Genomic_DNA"/>
</dbReference>
<comment type="caution">
    <text evidence="2">The sequence shown here is derived from an EMBL/GenBank/DDBJ whole genome shotgun (WGS) entry which is preliminary data.</text>
</comment>
<feature type="region of interest" description="Disordered" evidence="1">
    <location>
        <begin position="701"/>
        <end position="730"/>
    </location>
</feature>
<organism evidence="2 3">
    <name type="scientific">Actinomycetospora lemnae</name>
    <dbReference type="NCBI Taxonomy" id="3019891"/>
    <lineage>
        <taxon>Bacteria</taxon>
        <taxon>Bacillati</taxon>
        <taxon>Actinomycetota</taxon>
        <taxon>Actinomycetes</taxon>
        <taxon>Pseudonocardiales</taxon>
        <taxon>Pseudonocardiaceae</taxon>
        <taxon>Actinomycetospora</taxon>
    </lineage>
</organism>
<accession>A0ABT5SRL5</accession>
<dbReference type="RefSeq" id="WP_274200030.1">
    <property type="nucleotide sequence ID" value="NZ_JAQZAO010000003.1"/>
</dbReference>
<evidence type="ECO:0000313" key="2">
    <source>
        <dbReference type="EMBL" id="MDD7965490.1"/>
    </source>
</evidence>
<gene>
    <name evidence="2" type="ORF">PGB27_09010</name>
</gene>
<keyword evidence="3" id="KW-1185">Reference proteome</keyword>